<comment type="caution">
    <text evidence="2">The sequence shown here is derived from an EMBL/GenBank/DDBJ whole genome shotgun (WGS) entry which is preliminary data.</text>
</comment>
<dbReference type="STRING" id="308745.A0A0F8UEL7"/>
<gene>
    <name evidence="2" type="ORF">ARAM_007329</name>
</gene>
<feature type="compositionally biased region" description="Basic and acidic residues" evidence="1">
    <location>
        <begin position="12"/>
        <end position="28"/>
    </location>
</feature>
<proteinExistence type="predicted"/>
<dbReference type="OrthoDB" id="5400577at2759"/>
<name>A0A0F8UEL7_9EURO</name>
<organism evidence="2 3">
    <name type="scientific">Aspergillus rambellii</name>
    <dbReference type="NCBI Taxonomy" id="308745"/>
    <lineage>
        <taxon>Eukaryota</taxon>
        <taxon>Fungi</taxon>
        <taxon>Dikarya</taxon>
        <taxon>Ascomycota</taxon>
        <taxon>Pezizomycotina</taxon>
        <taxon>Eurotiomycetes</taxon>
        <taxon>Eurotiomycetidae</taxon>
        <taxon>Eurotiales</taxon>
        <taxon>Aspergillaceae</taxon>
        <taxon>Aspergillus</taxon>
        <taxon>Aspergillus subgen. Nidulantes</taxon>
    </lineage>
</organism>
<feature type="region of interest" description="Disordered" evidence="1">
    <location>
        <begin position="1"/>
        <end position="50"/>
    </location>
</feature>
<feature type="compositionally biased region" description="Basic and acidic residues" evidence="1">
    <location>
        <begin position="35"/>
        <end position="50"/>
    </location>
</feature>
<evidence type="ECO:0000256" key="1">
    <source>
        <dbReference type="SAM" id="MobiDB-lite"/>
    </source>
</evidence>
<sequence>MAGRSAAWKASQAERRREARRELRRQRGYDASAHIQKDAERTRGRASAKTKEIYKQRVRKYKEFLIDERNMPEGYKIGEGHPVPSLQDLKAFIRWLVASTKGKITPDERPTMHTILIRAQEFVPGFFFETGNEISNQDRKDLYYISTTCYFMRCFY</sequence>
<dbReference type="PANTHER" id="PTHR37535:SF3">
    <property type="entry name" value="FLUG DOMAIN-CONTAINING PROTEIN"/>
    <property type="match status" value="1"/>
</dbReference>
<reference evidence="2 3" key="1">
    <citation type="submission" date="2015-02" db="EMBL/GenBank/DDBJ databases">
        <title>Draft Genome Sequences of Two Closely-Related Aflatoxigenic Aspergillus Species Obtained from the Cote d'Ivoire.</title>
        <authorList>
            <person name="Moore G.G."/>
            <person name="Beltz S.B."/>
            <person name="Mack B.M."/>
        </authorList>
    </citation>
    <scope>NUCLEOTIDE SEQUENCE [LARGE SCALE GENOMIC DNA]</scope>
    <source>
        <strain evidence="2 3">SRRC1468</strain>
    </source>
</reference>
<evidence type="ECO:0000313" key="3">
    <source>
        <dbReference type="Proteomes" id="UP000034291"/>
    </source>
</evidence>
<dbReference type="EMBL" id="JZBS01002556">
    <property type="protein sequence ID" value="KKK18129.1"/>
    <property type="molecule type" value="Genomic_DNA"/>
</dbReference>
<protein>
    <submittedName>
        <fullName evidence="2">Uncharacterized protein</fullName>
    </submittedName>
</protein>
<accession>A0A0F8UEL7</accession>
<dbReference type="PANTHER" id="PTHR37535">
    <property type="entry name" value="FLUG DOMAIN PROTEIN"/>
    <property type="match status" value="1"/>
</dbReference>
<keyword evidence="3" id="KW-1185">Reference proteome</keyword>
<dbReference type="Proteomes" id="UP000034291">
    <property type="component" value="Unassembled WGS sequence"/>
</dbReference>
<dbReference type="AlphaFoldDB" id="A0A0F8UEL7"/>
<evidence type="ECO:0000313" key="2">
    <source>
        <dbReference type="EMBL" id="KKK18129.1"/>
    </source>
</evidence>